<name>A0AAP3UXC9_9PROT</name>
<dbReference type="PROSITE" id="PS00670">
    <property type="entry name" value="D_2_HYDROXYACID_DH_2"/>
    <property type="match status" value="1"/>
</dbReference>
<dbReference type="Proteomes" id="UP001301140">
    <property type="component" value="Unassembled WGS sequence"/>
</dbReference>
<reference evidence="7 8" key="1">
    <citation type="submission" date="2023-03" db="EMBL/GenBank/DDBJ databases">
        <title>YIM 152171 draft genome.</title>
        <authorList>
            <person name="Yang Z."/>
        </authorList>
    </citation>
    <scope>NUCLEOTIDE SEQUENCE [LARGE SCALE GENOMIC DNA]</scope>
    <source>
        <strain evidence="7 8">YIM 152171</strain>
    </source>
</reference>
<dbReference type="InterPro" id="IPR006140">
    <property type="entry name" value="D-isomer_DH_NAD-bd"/>
</dbReference>
<dbReference type="Gene3D" id="3.30.70.100">
    <property type="match status" value="1"/>
</dbReference>
<dbReference type="PROSITE" id="PS00671">
    <property type="entry name" value="D_2_HYDROXYACID_DH_3"/>
    <property type="match status" value="1"/>
</dbReference>
<dbReference type="CDD" id="cd12172">
    <property type="entry name" value="PGDH_like_2"/>
    <property type="match status" value="1"/>
</dbReference>
<dbReference type="Pfam" id="PF02826">
    <property type="entry name" value="2-Hacid_dh_C"/>
    <property type="match status" value="1"/>
</dbReference>
<feature type="domain" description="ABM" evidence="6">
    <location>
        <begin position="7"/>
        <end position="96"/>
    </location>
</feature>
<dbReference type="GO" id="GO:0008652">
    <property type="term" value="P:amino acid biosynthetic process"/>
    <property type="evidence" value="ECO:0007669"/>
    <property type="project" value="UniProtKB-KW"/>
</dbReference>
<evidence type="ECO:0000259" key="6">
    <source>
        <dbReference type="PROSITE" id="PS51725"/>
    </source>
</evidence>
<evidence type="ECO:0000313" key="7">
    <source>
        <dbReference type="EMBL" id="MDF1585007.1"/>
    </source>
</evidence>
<accession>A0AAP3UXC9</accession>
<evidence type="ECO:0000256" key="2">
    <source>
        <dbReference type="ARBA" id="ARBA00022605"/>
    </source>
</evidence>
<keyword evidence="8" id="KW-1185">Reference proteome</keyword>
<dbReference type="InterPro" id="IPR007138">
    <property type="entry name" value="ABM_dom"/>
</dbReference>
<dbReference type="Pfam" id="PF00389">
    <property type="entry name" value="2-Hacid_dh"/>
    <property type="match status" value="1"/>
</dbReference>
<comment type="similarity">
    <text evidence="1 5">Belongs to the D-isomer specific 2-hydroxyacid dehydrogenase family.</text>
</comment>
<dbReference type="GO" id="GO:0051287">
    <property type="term" value="F:NAD binding"/>
    <property type="evidence" value="ECO:0007669"/>
    <property type="project" value="InterPro"/>
</dbReference>
<evidence type="ECO:0000256" key="5">
    <source>
        <dbReference type="RuleBase" id="RU003719"/>
    </source>
</evidence>
<sequence>MSSQQGTVILASFKVKPDSVEAFLEAARRHAQTSLSEEPGCQQFDVVQDGEDPGRVLLYEVYADDAAVEAHRGQPYMERFRLATQDLVEERTITRMSRLHHPRKGRPGAKRVLVCSPQLKDRGHLLEPLRAAGLEPVMNPHGRPLKEDELIALLPGCVATIASIEPYNDRVFGTAPQLKAVARMGVGYDQIDVAAATRHDVAVAMAFGTNHEAVADHAFAMMGALASRLADYDQRVRSGGWGSMFHGRLHGATVGIIGFGRIGRAVAKRCQGFNMEVLVTDPAMDAETVARLGCRLVPMDELLAASDFVTLHCPLAADTRGLIDARCLGLMKPGAFLVNTARGGVVDEAALHEALASGRIAGAGIDVFEVEPMRESPLKALPNVILTPHVAGVSGPALEAMTMRCVESIIAIAVRGEDPGGGLVLNPEALAARRARDHA</sequence>
<gene>
    <name evidence="7" type="ORF">PZ740_01250</name>
</gene>
<evidence type="ECO:0000256" key="1">
    <source>
        <dbReference type="ARBA" id="ARBA00005854"/>
    </source>
</evidence>
<dbReference type="GO" id="GO:0016616">
    <property type="term" value="F:oxidoreductase activity, acting on the CH-OH group of donors, NAD or NADP as acceptor"/>
    <property type="evidence" value="ECO:0007669"/>
    <property type="project" value="InterPro"/>
</dbReference>
<keyword evidence="3 5" id="KW-0560">Oxidoreductase</keyword>
<dbReference type="InterPro" id="IPR011008">
    <property type="entry name" value="Dimeric_a/b-barrel"/>
</dbReference>
<dbReference type="PANTHER" id="PTHR42789:SF1">
    <property type="entry name" value="D-ISOMER SPECIFIC 2-HYDROXYACID DEHYDROGENASE FAMILY PROTEIN (AFU_ORTHOLOGUE AFUA_6G10090)"/>
    <property type="match status" value="1"/>
</dbReference>
<dbReference type="InterPro" id="IPR029752">
    <property type="entry name" value="D-isomer_DH_CS1"/>
</dbReference>
<dbReference type="InterPro" id="IPR029753">
    <property type="entry name" value="D-isomer_DH_CS"/>
</dbReference>
<dbReference type="PANTHER" id="PTHR42789">
    <property type="entry name" value="D-ISOMER SPECIFIC 2-HYDROXYACID DEHYDROGENASE FAMILY PROTEIN (AFU_ORTHOLOGUE AFUA_6G10090)"/>
    <property type="match status" value="1"/>
</dbReference>
<dbReference type="SUPFAM" id="SSF51735">
    <property type="entry name" value="NAD(P)-binding Rossmann-fold domains"/>
    <property type="match status" value="1"/>
</dbReference>
<keyword evidence="4" id="KW-0520">NAD</keyword>
<dbReference type="SUPFAM" id="SSF52283">
    <property type="entry name" value="Formate/glycerate dehydrogenase catalytic domain-like"/>
    <property type="match status" value="1"/>
</dbReference>
<evidence type="ECO:0000256" key="3">
    <source>
        <dbReference type="ARBA" id="ARBA00023002"/>
    </source>
</evidence>
<proteinExistence type="inferred from homology"/>
<dbReference type="EMBL" id="JARGEQ010000006">
    <property type="protein sequence ID" value="MDF1585007.1"/>
    <property type="molecule type" value="Genomic_DNA"/>
</dbReference>
<dbReference type="Pfam" id="PF03992">
    <property type="entry name" value="ABM"/>
    <property type="match status" value="1"/>
</dbReference>
<evidence type="ECO:0000313" key="8">
    <source>
        <dbReference type="Proteomes" id="UP001301140"/>
    </source>
</evidence>
<dbReference type="PROSITE" id="PS00065">
    <property type="entry name" value="D_2_HYDROXYACID_DH_1"/>
    <property type="match status" value="1"/>
</dbReference>
<dbReference type="InterPro" id="IPR036291">
    <property type="entry name" value="NAD(P)-bd_dom_sf"/>
</dbReference>
<dbReference type="InterPro" id="IPR006139">
    <property type="entry name" value="D-isomer_2_OHA_DH_cat_dom"/>
</dbReference>
<protein>
    <submittedName>
        <fullName evidence="7">NAD(P)-dependent oxidoreductase</fullName>
    </submittedName>
</protein>
<dbReference type="RefSeq" id="WP_327787416.1">
    <property type="nucleotide sequence ID" value="NZ_JARGEQ010000006.1"/>
</dbReference>
<dbReference type="FunFam" id="3.40.50.720:FF:000203">
    <property type="entry name" value="D-3-phosphoglycerate dehydrogenase (SerA)"/>
    <property type="match status" value="1"/>
</dbReference>
<dbReference type="AlphaFoldDB" id="A0AAP3UXC9"/>
<comment type="caution">
    <text evidence="7">The sequence shown here is derived from an EMBL/GenBank/DDBJ whole genome shotgun (WGS) entry which is preliminary data.</text>
</comment>
<dbReference type="SUPFAM" id="SSF54909">
    <property type="entry name" value="Dimeric alpha+beta barrel"/>
    <property type="match status" value="1"/>
</dbReference>
<evidence type="ECO:0000256" key="4">
    <source>
        <dbReference type="ARBA" id="ARBA00023027"/>
    </source>
</evidence>
<keyword evidence="2" id="KW-0028">Amino-acid biosynthesis</keyword>
<dbReference type="InterPro" id="IPR050857">
    <property type="entry name" value="D-2-hydroxyacid_DH"/>
</dbReference>
<organism evidence="7 8">
    <name type="scientific">Marinimicrococcus flavescens</name>
    <dbReference type="NCBI Taxonomy" id="3031815"/>
    <lineage>
        <taxon>Bacteria</taxon>
        <taxon>Pseudomonadati</taxon>
        <taxon>Pseudomonadota</taxon>
        <taxon>Alphaproteobacteria</taxon>
        <taxon>Geminicoccales</taxon>
        <taxon>Geminicoccaceae</taxon>
        <taxon>Marinimicrococcus</taxon>
    </lineage>
</organism>
<dbReference type="PROSITE" id="PS51725">
    <property type="entry name" value="ABM"/>
    <property type="match status" value="1"/>
</dbReference>
<dbReference type="Gene3D" id="3.40.50.720">
    <property type="entry name" value="NAD(P)-binding Rossmann-like Domain"/>
    <property type="match status" value="2"/>
</dbReference>